<dbReference type="InterPro" id="IPR027434">
    <property type="entry name" value="Homing_endonucl"/>
</dbReference>
<dbReference type="Pfam" id="PF10298">
    <property type="entry name" value="WhiA_N"/>
    <property type="match status" value="1"/>
</dbReference>
<dbReference type="SUPFAM" id="SSF55608">
    <property type="entry name" value="Homing endonucleases"/>
    <property type="match status" value="1"/>
</dbReference>
<organism evidence="8 9">
    <name type="scientific">Candidatus Lachnoclostridium stercorigallinarum</name>
    <dbReference type="NCBI Taxonomy" id="2838634"/>
    <lineage>
        <taxon>Bacteria</taxon>
        <taxon>Bacillati</taxon>
        <taxon>Bacillota</taxon>
        <taxon>Clostridia</taxon>
        <taxon>Lachnospirales</taxon>
        <taxon>Lachnospiraceae</taxon>
    </lineage>
</organism>
<dbReference type="InterPro" id="IPR003802">
    <property type="entry name" value="Sporulation_regulator_WhiA"/>
</dbReference>
<dbReference type="NCBIfam" id="TIGR00647">
    <property type="entry name" value="DNA_bind_WhiA"/>
    <property type="match status" value="1"/>
</dbReference>
<feature type="domain" description="Sporulation regulator WhiA C-terminal" evidence="5">
    <location>
        <begin position="226"/>
        <end position="309"/>
    </location>
</feature>
<evidence type="ECO:0000256" key="2">
    <source>
        <dbReference type="ARBA" id="ARBA00023125"/>
    </source>
</evidence>
<dbReference type="HAMAP" id="MF_01420">
    <property type="entry name" value="HTH_type_WhiA"/>
    <property type="match status" value="1"/>
</dbReference>
<dbReference type="GO" id="GO:0003677">
    <property type="term" value="F:DNA binding"/>
    <property type="evidence" value="ECO:0007669"/>
    <property type="project" value="UniProtKB-UniRule"/>
</dbReference>
<evidence type="ECO:0000259" key="7">
    <source>
        <dbReference type="Pfam" id="PF14527"/>
    </source>
</evidence>
<dbReference type="Pfam" id="PF02650">
    <property type="entry name" value="HTH_WhiA"/>
    <property type="match status" value="1"/>
</dbReference>
<comment type="function">
    <text evidence="4">Involved in cell division and chromosome segregation.</text>
</comment>
<dbReference type="Pfam" id="PF14527">
    <property type="entry name" value="LAGLIDADG_WhiA"/>
    <property type="match status" value="1"/>
</dbReference>
<dbReference type="InterPro" id="IPR018478">
    <property type="entry name" value="Sporu_reg_WhiA_N_dom"/>
</dbReference>
<feature type="domain" description="Sporulation transcription regulator WhiA N-terminal" evidence="6">
    <location>
        <begin position="19"/>
        <end position="103"/>
    </location>
</feature>
<dbReference type="Proteomes" id="UP000824101">
    <property type="component" value="Unassembled WGS sequence"/>
</dbReference>
<evidence type="ECO:0000313" key="9">
    <source>
        <dbReference type="Proteomes" id="UP000824101"/>
    </source>
</evidence>
<accession>A0A9D2GEH7</accession>
<reference evidence="8" key="1">
    <citation type="journal article" date="2021" name="PeerJ">
        <title>Extensive microbial diversity within the chicken gut microbiome revealed by metagenomics and culture.</title>
        <authorList>
            <person name="Gilroy R."/>
            <person name="Ravi A."/>
            <person name="Getino M."/>
            <person name="Pursley I."/>
            <person name="Horton D.L."/>
            <person name="Alikhan N.F."/>
            <person name="Baker D."/>
            <person name="Gharbi K."/>
            <person name="Hall N."/>
            <person name="Watson M."/>
            <person name="Adriaenssens E.M."/>
            <person name="Foster-Nyarko E."/>
            <person name="Jarju S."/>
            <person name="Secka A."/>
            <person name="Antonio M."/>
            <person name="Oren A."/>
            <person name="Chaudhuri R.R."/>
            <person name="La Ragione R."/>
            <person name="Hildebrand F."/>
            <person name="Pallen M.J."/>
        </authorList>
    </citation>
    <scope>NUCLEOTIDE SEQUENCE</scope>
    <source>
        <strain evidence="8">ChiBcec1-1093</strain>
    </source>
</reference>
<evidence type="ECO:0000256" key="3">
    <source>
        <dbReference type="ARBA" id="ARBA00023306"/>
    </source>
</evidence>
<feature type="domain" description="WhiA LAGLIDADG-like" evidence="7">
    <location>
        <begin position="132"/>
        <end position="223"/>
    </location>
</feature>
<name>A0A9D2GEH7_9FIRM</name>
<comment type="similarity">
    <text evidence="4">Belongs to the WhiA family.</text>
</comment>
<keyword evidence="1 4" id="KW-0132">Cell division</keyword>
<evidence type="ECO:0000313" key="8">
    <source>
        <dbReference type="EMBL" id="HIZ78298.1"/>
    </source>
</evidence>
<proteinExistence type="inferred from homology"/>
<evidence type="ECO:0000256" key="1">
    <source>
        <dbReference type="ARBA" id="ARBA00022618"/>
    </source>
</evidence>
<dbReference type="Gene3D" id="3.10.28.10">
    <property type="entry name" value="Homing endonucleases"/>
    <property type="match status" value="1"/>
</dbReference>
<dbReference type="EMBL" id="DXBC01000013">
    <property type="protein sequence ID" value="HIZ78298.1"/>
    <property type="molecule type" value="Genomic_DNA"/>
</dbReference>
<dbReference type="GO" id="GO:0043937">
    <property type="term" value="P:regulation of sporulation"/>
    <property type="evidence" value="ECO:0007669"/>
    <property type="project" value="InterPro"/>
</dbReference>
<evidence type="ECO:0000259" key="5">
    <source>
        <dbReference type="Pfam" id="PF02650"/>
    </source>
</evidence>
<dbReference type="AlphaFoldDB" id="A0A9D2GEH7"/>
<dbReference type="GO" id="GO:0051301">
    <property type="term" value="P:cell division"/>
    <property type="evidence" value="ECO:0007669"/>
    <property type="project" value="UniProtKB-UniRule"/>
</dbReference>
<evidence type="ECO:0000256" key="4">
    <source>
        <dbReference type="HAMAP-Rule" id="MF_01420"/>
    </source>
</evidence>
<keyword evidence="3 4" id="KW-0131">Cell cycle</keyword>
<keyword evidence="2 4" id="KW-0238">DNA-binding</keyword>
<dbReference type="PANTHER" id="PTHR37307">
    <property type="entry name" value="CELL DIVISION PROTEIN WHIA-RELATED"/>
    <property type="match status" value="1"/>
</dbReference>
<dbReference type="InterPro" id="IPR023054">
    <property type="entry name" value="Sporulation_regulator_WhiA_C"/>
</dbReference>
<dbReference type="InterPro" id="IPR039518">
    <property type="entry name" value="WhiA_LAGLIDADG_dom"/>
</dbReference>
<evidence type="ECO:0000259" key="6">
    <source>
        <dbReference type="Pfam" id="PF10298"/>
    </source>
</evidence>
<dbReference type="PANTHER" id="PTHR37307:SF1">
    <property type="entry name" value="CELL DIVISION PROTEIN WHIA-RELATED"/>
    <property type="match status" value="1"/>
</dbReference>
<reference evidence="8" key="2">
    <citation type="submission" date="2021-04" db="EMBL/GenBank/DDBJ databases">
        <authorList>
            <person name="Gilroy R."/>
        </authorList>
    </citation>
    <scope>NUCLEOTIDE SEQUENCE</scope>
    <source>
        <strain evidence="8">ChiBcec1-1093</strain>
    </source>
</reference>
<sequence length="324" mass="36718">MSFSSRVKDELSRQVSPARHCQIAEIAAILSLCGRIQISADDRYCIRIHTENVAVARKYFTLLKKTFNIVTDVTIRRNVHLRKNRVYTVTVGRHEDACRVLQAAKLIGADGEIRENLSVIRNVVTQQACCRRAFIRGAFLAAGSVSDPEKFYHFEIVCATEAKAEQLREIMSTFDLDAKIVKRKKYYVVYIKEGSQIVDVLNVMEAPVSLMELENIRILKEMRNSVNRQVNCETANINKTVAASVKQIRDIEYIRDTIGFESLPENLEQMAQARLLKPDATLKELGEALEPPVGKSGVNHRLRRLSEIAESLREQAPETDVSKE</sequence>
<gene>
    <name evidence="4 8" type="primary">whiA</name>
    <name evidence="8" type="ORF">IAA17_00695</name>
</gene>
<protein>
    <recommendedName>
        <fullName evidence="4">Probable cell division protein WhiA</fullName>
    </recommendedName>
</protein>
<comment type="caution">
    <text evidence="8">The sequence shown here is derived from an EMBL/GenBank/DDBJ whole genome shotgun (WGS) entry which is preliminary data.</text>
</comment>